<dbReference type="EC" id="3.4.-.-" evidence="2"/>
<dbReference type="SUPFAM" id="SSF52317">
    <property type="entry name" value="Class I glutamine amidotransferase-like"/>
    <property type="match status" value="1"/>
</dbReference>
<sequence length="237" mass="25772">MKPVAIFRHSPTEGPGYFAIFLEQQGIPWTLIAIDEGETVPVSAEDYAGLCFMGGPMSVNDPLPWIALVCALIRDAVARDIPVIGHCLGGQLISKALGGQVTRNPVKEIGWGTADAQDDASARHWLGELAGRTGTVFQWHGETFSIPPGATRLFGNAYCTNQMYVLGPHLGMQCHVEMTPEMISTWCEQWADEALSVADQPSAQTPAEMQAGIAAQLPVMRQLSEQLYSVWIKGLRH</sequence>
<dbReference type="InterPro" id="IPR044992">
    <property type="entry name" value="ChyE-like"/>
</dbReference>
<feature type="domain" description="Glutamine amidotransferase" evidence="1">
    <location>
        <begin position="31"/>
        <end position="180"/>
    </location>
</feature>
<dbReference type="InterPro" id="IPR029062">
    <property type="entry name" value="Class_I_gatase-like"/>
</dbReference>
<dbReference type="Gene3D" id="3.40.50.880">
    <property type="match status" value="1"/>
</dbReference>
<evidence type="ECO:0000259" key="1">
    <source>
        <dbReference type="Pfam" id="PF00117"/>
    </source>
</evidence>
<evidence type="ECO:0000313" key="2">
    <source>
        <dbReference type="EMBL" id="WZJ22903.1"/>
    </source>
</evidence>
<dbReference type="GO" id="GO:0016787">
    <property type="term" value="F:hydrolase activity"/>
    <property type="evidence" value="ECO:0007669"/>
    <property type="project" value="UniProtKB-KW"/>
</dbReference>
<dbReference type="InterPro" id="IPR017926">
    <property type="entry name" value="GATASE"/>
</dbReference>
<proteinExistence type="predicted"/>
<dbReference type="Pfam" id="PF00117">
    <property type="entry name" value="GATase"/>
    <property type="match status" value="1"/>
</dbReference>
<dbReference type="PANTHER" id="PTHR42695:SF5">
    <property type="entry name" value="GLUTAMINE AMIDOTRANSFERASE YLR126C-RELATED"/>
    <property type="match status" value="1"/>
</dbReference>
<keyword evidence="3" id="KW-1185">Reference proteome</keyword>
<name>A0ABZ2XL36_9RHOO</name>
<gene>
    <name evidence="2" type="ORF">AADV58_07095</name>
</gene>
<dbReference type="Proteomes" id="UP001479520">
    <property type="component" value="Chromosome"/>
</dbReference>
<keyword evidence="2" id="KW-0378">Hydrolase</keyword>
<accession>A0ABZ2XL36</accession>
<protein>
    <submittedName>
        <fullName evidence="2">Type 1 glutamine amidotransferase</fullName>
        <ecNumber evidence="2">3.4.-.-</ecNumber>
    </submittedName>
</protein>
<dbReference type="CDD" id="cd01741">
    <property type="entry name" value="GATase1_1"/>
    <property type="match status" value="1"/>
</dbReference>
<dbReference type="EMBL" id="CP151406">
    <property type="protein sequence ID" value="WZJ22903.1"/>
    <property type="molecule type" value="Genomic_DNA"/>
</dbReference>
<dbReference type="RefSeq" id="WP_341744420.1">
    <property type="nucleotide sequence ID" value="NZ_CP151406.1"/>
</dbReference>
<evidence type="ECO:0000313" key="3">
    <source>
        <dbReference type="Proteomes" id="UP001479520"/>
    </source>
</evidence>
<reference evidence="2 3" key="1">
    <citation type="submission" date="2024-04" db="EMBL/GenBank/DDBJ databases">
        <title>Dissimilatory iodate-reducing microorganisms contribute to the enrichment of iodine in groundwater.</title>
        <authorList>
            <person name="Jiang Z."/>
        </authorList>
    </citation>
    <scope>NUCLEOTIDE SEQUENCE [LARGE SCALE GENOMIC DNA]</scope>
    <source>
        <strain evidence="2 3">NCP973</strain>
    </source>
</reference>
<dbReference type="PROSITE" id="PS51273">
    <property type="entry name" value="GATASE_TYPE_1"/>
    <property type="match status" value="1"/>
</dbReference>
<dbReference type="PANTHER" id="PTHR42695">
    <property type="entry name" value="GLUTAMINE AMIDOTRANSFERASE YLR126C-RELATED"/>
    <property type="match status" value="1"/>
</dbReference>
<organism evidence="2 3">
    <name type="scientific">Azonexus hydrophilus</name>
    <dbReference type="NCBI Taxonomy" id="418702"/>
    <lineage>
        <taxon>Bacteria</taxon>
        <taxon>Pseudomonadati</taxon>
        <taxon>Pseudomonadota</taxon>
        <taxon>Betaproteobacteria</taxon>
        <taxon>Rhodocyclales</taxon>
        <taxon>Azonexaceae</taxon>
        <taxon>Azonexus</taxon>
    </lineage>
</organism>
<keyword evidence="2" id="KW-0315">Glutamine amidotransferase</keyword>